<evidence type="ECO:0000313" key="2">
    <source>
        <dbReference type="Proteomes" id="UP001066276"/>
    </source>
</evidence>
<accession>A0AAV7LCW2</accession>
<comment type="caution">
    <text evidence="1">The sequence shown here is derived from an EMBL/GenBank/DDBJ whole genome shotgun (WGS) entry which is preliminary data.</text>
</comment>
<dbReference type="AlphaFoldDB" id="A0AAV7LCW2"/>
<organism evidence="1 2">
    <name type="scientific">Pleurodeles waltl</name>
    <name type="common">Iberian ribbed newt</name>
    <dbReference type="NCBI Taxonomy" id="8319"/>
    <lineage>
        <taxon>Eukaryota</taxon>
        <taxon>Metazoa</taxon>
        <taxon>Chordata</taxon>
        <taxon>Craniata</taxon>
        <taxon>Vertebrata</taxon>
        <taxon>Euteleostomi</taxon>
        <taxon>Amphibia</taxon>
        <taxon>Batrachia</taxon>
        <taxon>Caudata</taxon>
        <taxon>Salamandroidea</taxon>
        <taxon>Salamandridae</taxon>
        <taxon>Pleurodelinae</taxon>
        <taxon>Pleurodeles</taxon>
    </lineage>
</organism>
<keyword evidence="2" id="KW-1185">Reference proteome</keyword>
<proteinExistence type="predicted"/>
<dbReference type="EMBL" id="JANPWB010000015">
    <property type="protein sequence ID" value="KAJ1088187.1"/>
    <property type="molecule type" value="Genomic_DNA"/>
</dbReference>
<protein>
    <submittedName>
        <fullName evidence="1">Uncharacterized protein</fullName>
    </submittedName>
</protein>
<evidence type="ECO:0000313" key="1">
    <source>
        <dbReference type="EMBL" id="KAJ1088187.1"/>
    </source>
</evidence>
<dbReference type="Proteomes" id="UP001066276">
    <property type="component" value="Chromosome 11"/>
</dbReference>
<name>A0AAV7LCW2_PLEWA</name>
<gene>
    <name evidence="1" type="ORF">NDU88_001346</name>
</gene>
<sequence>MGTNAGQKVTGVEAQRFGAGSCHYEENIVCSPKLLQVSGWSQAELLSASPETVRRALLRAEPELPRSRLWGARAGGRRLEGREEKRRRSGWADATAALEIYFGYLNK</sequence>
<reference evidence="1" key="1">
    <citation type="journal article" date="2022" name="bioRxiv">
        <title>Sequencing and chromosome-scale assembly of the giantPleurodeles waltlgenome.</title>
        <authorList>
            <person name="Brown T."/>
            <person name="Elewa A."/>
            <person name="Iarovenko S."/>
            <person name="Subramanian E."/>
            <person name="Araus A.J."/>
            <person name="Petzold A."/>
            <person name="Susuki M."/>
            <person name="Suzuki K.-i.T."/>
            <person name="Hayashi T."/>
            <person name="Toyoda A."/>
            <person name="Oliveira C."/>
            <person name="Osipova E."/>
            <person name="Leigh N.D."/>
            <person name="Simon A."/>
            <person name="Yun M.H."/>
        </authorList>
    </citation>
    <scope>NUCLEOTIDE SEQUENCE</scope>
    <source>
        <strain evidence="1">20211129_DDA</strain>
        <tissue evidence="1">Liver</tissue>
    </source>
</reference>